<dbReference type="FunFam" id="3.40.50.300:FF:001198">
    <property type="entry name" value="GTPase HflX"/>
    <property type="match status" value="1"/>
</dbReference>
<accession>A0A7X3CNU6</accession>
<evidence type="ECO:0000256" key="6">
    <source>
        <dbReference type="HAMAP-Rule" id="MF_00900"/>
    </source>
</evidence>
<dbReference type="InterPro" id="IPR030394">
    <property type="entry name" value="G_HFLX_dom"/>
</dbReference>
<dbReference type="InterPro" id="IPR016496">
    <property type="entry name" value="GTPase_HflX"/>
</dbReference>
<feature type="binding site" evidence="7">
    <location>
        <begin position="204"/>
        <end position="211"/>
    </location>
    <ligand>
        <name>GTP</name>
        <dbReference type="ChEBI" id="CHEBI:37565"/>
    </ligand>
</feature>
<dbReference type="PRINTS" id="PR00326">
    <property type="entry name" value="GTP1OBG"/>
</dbReference>
<dbReference type="GO" id="GO:0003924">
    <property type="term" value="F:GTPase activity"/>
    <property type="evidence" value="ECO:0007669"/>
    <property type="project" value="UniProtKB-UniRule"/>
</dbReference>
<evidence type="ECO:0000256" key="5">
    <source>
        <dbReference type="ARBA" id="ARBA00023134"/>
    </source>
</evidence>
<organism evidence="10 11">
    <name type="scientific">Paenibacillus woosongensis</name>
    <dbReference type="NCBI Taxonomy" id="307580"/>
    <lineage>
        <taxon>Bacteria</taxon>
        <taxon>Bacillati</taxon>
        <taxon>Bacillota</taxon>
        <taxon>Bacilli</taxon>
        <taxon>Bacillales</taxon>
        <taxon>Paenibacillaceae</taxon>
        <taxon>Paenibacillus</taxon>
    </lineage>
</organism>
<dbReference type="CDD" id="cd01878">
    <property type="entry name" value="HflX"/>
    <property type="match status" value="1"/>
</dbReference>
<evidence type="ECO:0000256" key="3">
    <source>
        <dbReference type="ARBA" id="ARBA00022741"/>
    </source>
</evidence>
<proteinExistence type="inferred from homology"/>
<gene>
    <name evidence="6 10" type="primary">hflX</name>
    <name evidence="10" type="ORF">GNP95_16860</name>
</gene>
<dbReference type="PIRSF" id="PIRSF006809">
    <property type="entry name" value="GTP-binding_hflX_prd"/>
    <property type="match status" value="1"/>
</dbReference>
<dbReference type="GO" id="GO:0043022">
    <property type="term" value="F:ribosome binding"/>
    <property type="evidence" value="ECO:0007669"/>
    <property type="project" value="TreeGrafter"/>
</dbReference>
<dbReference type="HAMAP" id="MF_00900">
    <property type="entry name" value="GTPase_HflX"/>
    <property type="match status" value="1"/>
</dbReference>
<evidence type="ECO:0000256" key="1">
    <source>
        <dbReference type="ARBA" id="ARBA00022490"/>
    </source>
</evidence>
<dbReference type="EMBL" id="WNZW01000007">
    <property type="protein sequence ID" value="MUG46660.1"/>
    <property type="molecule type" value="Genomic_DNA"/>
</dbReference>
<reference evidence="10 11" key="1">
    <citation type="submission" date="2019-11" db="EMBL/GenBank/DDBJ databases">
        <title>Draft genome sequences of five Paenibacillus species of dairy origin.</title>
        <authorList>
            <person name="Olajide A.M."/>
            <person name="Chen S."/>
            <person name="Lapointe G."/>
        </authorList>
    </citation>
    <scope>NUCLEOTIDE SEQUENCE [LARGE SCALE GENOMIC DNA]</scope>
    <source>
        <strain evidence="10 11">12CR55</strain>
    </source>
</reference>
<comment type="cofactor">
    <cofactor evidence="8">
        <name>Mg(2+)</name>
        <dbReference type="ChEBI" id="CHEBI:18420"/>
    </cofactor>
</comment>
<feature type="domain" description="Hflx-type G" evidence="9">
    <location>
        <begin position="198"/>
        <end position="366"/>
    </location>
</feature>
<feature type="binding site" evidence="7">
    <location>
        <begin position="258"/>
        <end position="261"/>
    </location>
    <ligand>
        <name>GTP</name>
        <dbReference type="ChEBI" id="CHEBI:37565"/>
    </ligand>
</feature>
<evidence type="ECO:0000313" key="11">
    <source>
        <dbReference type="Proteomes" id="UP000447876"/>
    </source>
</evidence>
<sequence length="423" mass="48196">MEQLQQKAILVGVNLDHQEDFEYSMEELANLTEACHIEVAGTLTQNLPKINKSHYIGTGKISEVRGLIEGEEANLVIFNDELSPSQIRNLEADLECKVIDRTVLILDIFAQRAKTREAQLQVEIAHMKYMLPRLVGMRESLGRQSGGVGTKNRGAGETRLELDRRRIEEKITVLSKELEELVAHRQTQRKQRKKKELPVVSLVGYTNAGKSTIMNALMERYNPAQEKQVFEKDMLFATLETSVRNIPLPDNKAFLLTDTVGFVSKLPHHLVKAFRSTLEEVAEADLLIHVVDFSNPEYERLIKITNETLKDIGITDLPVIYAYNKSDLTDHPVPKVEEDRIYMAAKPRVGIEELVQSIRTAIFKDYIRCEMLIPYDQGALVSYFNENANIESTSYEAEGTQLTMECRLSDYNKFKQYVIEADS</sequence>
<comment type="caution">
    <text evidence="10">The sequence shown here is derived from an EMBL/GenBank/DDBJ whole genome shotgun (WGS) entry which is preliminary data.</text>
</comment>
<dbReference type="InterPro" id="IPR042108">
    <property type="entry name" value="GTPase_HflX_N_sf"/>
</dbReference>
<keyword evidence="4 8" id="KW-0460">Magnesium</keyword>
<evidence type="ECO:0000256" key="7">
    <source>
        <dbReference type="PIRSR" id="PIRSR006809-1"/>
    </source>
</evidence>
<dbReference type="GO" id="GO:0005737">
    <property type="term" value="C:cytoplasm"/>
    <property type="evidence" value="ECO:0007669"/>
    <property type="project" value="UniProtKB-SubCell"/>
</dbReference>
<protein>
    <recommendedName>
        <fullName evidence="6">GTPase HflX</fullName>
    </recommendedName>
    <alternativeName>
        <fullName evidence="6">GTP-binding protein HflX</fullName>
    </alternativeName>
</protein>
<comment type="similarity">
    <text evidence="6">Belongs to the TRAFAC class OBG-HflX-like GTPase superfamily. HflX GTPase family.</text>
</comment>
<dbReference type="InterPro" id="IPR025121">
    <property type="entry name" value="GTPase_HflX_N"/>
</dbReference>
<dbReference type="Gene3D" id="3.40.50.11060">
    <property type="entry name" value="GTPase HflX, N-terminal domain"/>
    <property type="match status" value="1"/>
</dbReference>
<feature type="binding site" evidence="8">
    <location>
        <position position="211"/>
    </location>
    <ligand>
        <name>Mg(2+)</name>
        <dbReference type="ChEBI" id="CHEBI:18420"/>
    </ligand>
</feature>
<dbReference type="Gene3D" id="6.10.250.2860">
    <property type="match status" value="1"/>
</dbReference>
<dbReference type="SUPFAM" id="SSF52540">
    <property type="entry name" value="P-loop containing nucleoside triphosphate hydrolases"/>
    <property type="match status" value="1"/>
</dbReference>
<evidence type="ECO:0000313" key="10">
    <source>
        <dbReference type="EMBL" id="MUG46660.1"/>
    </source>
</evidence>
<dbReference type="Gene3D" id="3.40.50.300">
    <property type="entry name" value="P-loop containing nucleotide triphosphate hydrolases"/>
    <property type="match status" value="1"/>
</dbReference>
<dbReference type="Proteomes" id="UP000447876">
    <property type="component" value="Unassembled WGS sequence"/>
</dbReference>
<dbReference type="RefSeq" id="WP_155612046.1">
    <property type="nucleotide sequence ID" value="NZ_WNZW01000007.1"/>
</dbReference>
<dbReference type="PROSITE" id="PS51705">
    <property type="entry name" value="G_HFLX"/>
    <property type="match status" value="1"/>
</dbReference>
<dbReference type="InterPro" id="IPR032305">
    <property type="entry name" value="GTP-bd_M"/>
</dbReference>
<dbReference type="AlphaFoldDB" id="A0A7X3CNU6"/>
<keyword evidence="5 6" id="KW-0342">GTP-binding</keyword>
<evidence type="ECO:0000256" key="8">
    <source>
        <dbReference type="PIRSR" id="PIRSR006809-2"/>
    </source>
</evidence>
<evidence type="ECO:0000259" key="9">
    <source>
        <dbReference type="PROSITE" id="PS51705"/>
    </source>
</evidence>
<keyword evidence="3 6" id="KW-0547">Nucleotide-binding</keyword>
<comment type="function">
    <text evidence="6">GTPase that associates with the 50S ribosomal subunit and may have a role during protein synthesis or ribosome biogenesis.</text>
</comment>
<dbReference type="NCBIfam" id="TIGR03156">
    <property type="entry name" value="GTP_HflX"/>
    <property type="match status" value="1"/>
</dbReference>
<dbReference type="GO" id="GO:0005525">
    <property type="term" value="F:GTP binding"/>
    <property type="evidence" value="ECO:0007669"/>
    <property type="project" value="UniProtKB-UniRule"/>
</dbReference>
<dbReference type="InterPro" id="IPR027417">
    <property type="entry name" value="P-loop_NTPase"/>
</dbReference>
<feature type="binding site" evidence="7">
    <location>
        <begin position="324"/>
        <end position="327"/>
    </location>
    <ligand>
        <name>GTP</name>
        <dbReference type="ChEBI" id="CHEBI:37565"/>
    </ligand>
</feature>
<evidence type="ECO:0000256" key="2">
    <source>
        <dbReference type="ARBA" id="ARBA00022723"/>
    </source>
</evidence>
<dbReference type="InterPro" id="IPR006073">
    <property type="entry name" value="GTP-bd"/>
</dbReference>
<comment type="subcellular location">
    <subcellularLocation>
        <location evidence="6">Cytoplasm</location>
    </subcellularLocation>
    <text evidence="6">May associate with membranes.</text>
</comment>
<dbReference type="PANTHER" id="PTHR10229">
    <property type="entry name" value="GTP-BINDING PROTEIN HFLX"/>
    <property type="match status" value="1"/>
</dbReference>
<dbReference type="Pfam" id="PF13167">
    <property type="entry name" value="GTP-bdg_N"/>
    <property type="match status" value="1"/>
</dbReference>
<feature type="binding site" evidence="8">
    <location>
        <position position="238"/>
    </location>
    <ligand>
        <name>Mg(2+)</name>
        <dbReference type="ChEBI" id="CHEBI:18420"/>
    </ligand>
</feature>
<dbReference type="Pfam" id="PF16360">
    <property type="entry name" value="GTP-bdg_M"/>
    <property type="match status" value="1"/>
</dbReference>
<evidence type="ECO:0000256" key="4">
    <source>
        <dbReference type="ARBA" id="ARBA00022842"/>
    </source>
</evidence>
<dbReference type="Pfam" id="PF01926">
    <property type="entry name" value="MMR_HSR1"/>
    <property type="match status" value="1"/>
</dbReference>
<dbReference type="FunFam" id="3.40.50.11060:FF:000001">
    <property type="entry name" value="GTPase HflX"/>
    <property type="match status" value="1"/>
</dbReference>
<comment type="subunit">
    <text evidence="6">Monomer. Associates with the 50S ribosomal subunit.</text>
</comment>
<dbReference type="GO" id="GO:0046872">
    <property type="term" value="F:metal ion binding"/>
    <property type="evidence" value="ECO:0007669"/>
    <property type="project" value="UniProtKB-KW"/>
</dbReference>
<dbReference type="PANTHER" id="PTHR10229:SF4">
    <property type="entry name" value="GTPASE HFLX"/>
    <property type="match status" value="1"/>
</dbReference>
<keyword evidence="1 6" id="KW-0963">Cytoplasm</keyword>
<name>A0A7X3CNU6_9BACL</name>
<dbReference type="OrthoDB" id="9812272at2"/>
<keyword evidence="2 8" id="KW-0479">Metal-binding</keyword>